<dbReference type="PROSITE" id="PS50110">
    <property type="entry name" value="RESPONSE_REGULATORY"/>
    <property type="match status" value="1"/>
</dbReference>
<accession>A0A098THL6</accession>
<evidence type="ECO:0000256" key="5">
    <source>
        <dbReference type="ARBA" id="ARBA00023163"/>
    </source>
</evidence>
<dbReference type="NCBIfam" id="TIGR00254">
    <property type="entry name" value="GGDEF"/>
    <property type="match status" value="1"/>
</dbReference>
<proteinExistence type="predicted"/>
<comment type="caution">
    <text evidence="9">The sequence shown here is derived from an EMBL/GenBank/DDBJ whole genome shotgun (WGS) entry which is preliminary data.</text>
</comment>
<dbReference type="SUPFAM" id="SSF55073">
    <property type="entry name" value="Nucleotide cyclase"/>
    <property type="match status" value="1"/>
</dbReference>
<dbReference type="PANTHER" id="PTHR48111:SF1">
    <property type="entry name" value="TWO-COMPONENT RESPONSE REGULATOR ORR33"/>
    <property type="match status" value="1"/>
</dbReference>
<dbReference type="InterPro" id="IPR043128">
    <property type="entry name" value="Rev_trsase/Diguanyl_cyclase"/>
</dbReference>
<reference evidence="9 10" key="1">
    <citation type="journal article" date="2014" name="Mol. Ecol.">
        <title>Evolution of Synechococcus.</title>
        <authorList>
            <person name="Dvorak P."/>
            <person name="Casamatta D."/>
            <person name="Hasler P."/>
            <person name="Poulickova A."/>
            <person name="Ondrej V."/>
            <person name="Sanges R."/>
        </authorList>
    </citation>
    <scope>NUCLEOTIDE SEQUENCE [LARGE SCALE GENOMIC DNA]</scope>
    <source>
        <strain evidence="9 10">CAUP A 1101</strain>
    </source>
</reference>
<evidence type="ECO:0000313" key="9">
    <source>
        <dbReference type="EMBL" id="KGF71477.1"/>
    </source>
</evidence>
<evidence type="ECO:0000256" key="6">
    <source>
        <dbReference type="PROSITE-ProRule" id="PRU00169"/>
    </source>
</evidence>
<dbReference type="EMBL" id="JJML01000073">
    <property type="protein sequence ID" value="KGF71477.1"/>
    <property type="molecule type" value="Genomic_DNA"/>
</dbReference>
<evidence type="ECO:0008006" key="11">
    <source>
        <dbReference type="Google" id="ProtNLM"/>
    </source>
</evidence>
<evidence type="ECO:0000256" key="3">
    <source>
        <dbReference type="ARBA" id="ARBA00023015"/>
    </source>
</evidence>
<dbReference type="AlphaFoldDB" id="A0A098THL6"/>
<dbReference type="Pfam" id="PF00990">
    <property type="entry name" value="GGDEF"/>
    <property type="match status" value="1"/>
</dbReference>
<keyword evidence="4" id="KW-0238">DNA-binding</keyword>
<dbReference type="PANTHER" id="PTHR48111">
    <property type="entry name" value="REGULATOR OF RPOS"/>
    <property type="match status" value="1"/>
</dbReference>
<protein>
    <recommendedName>
        <fullName evidence="11">Diguanylate cyclase</fullName>
    </recommendedName>
</protein>
<gene>
    <name evidence="9" type="ORF">DO97_19435</name>
</gene>
<keyword evidence="2" id="KW-0902">Two-component regulatory system</keyword>
<dbReference type="Gene3D" id="3.30.70.270">
    <property type="match status" value="1"/>
</dbReference>
<evidence type="ECO:0000256" key="4">
    <source>
        <dbReference type="ARBA" id="ARBA00023125"/>
    </source>
</evidence>
<dbReference type="InterPro" id="IPR039420">
    <property type="entry name" value="WalR-like"/>
</dbReference>
<feature type="domain" description="Response regulatory" evidence="7">
    <location>
        <begin position="10"/>
        <end position="126"/>
    </location>
</feature>
<keyword evidence="10" id="KW-1185">Reference proteome</keyword>
<evidence type="ECO:0000256" key="2">
    <source>
        <dbReference type="ARBA" id="ARBA00023012"/>
    </source>
</evidence>
<dbReference type="CDD" id="cd17574">
    <property type="entry name" value="REC_OmpR"/>
    <property type="match status" value="1"/>
</dbReference>
<dbReference type="GO" id="GO:0005829">
    <property type="term" value="C:cytosol"/>
    <property type="evidence" value="ECO:0007669"/>
    <property type="project" value="TreeGrafter"/>
</dbReference>
<feature type="domain" description="GGDEF" evidence="8">
    <location>
        <begin position="196"/>
        <end position="331"/>
    </location>
</feature>
<dbReference type="InterPro" id="IPR029787">
    <property type="entry name" value="Nucleotide_cyclase"/>
</dbReference>
<evidence type="ECO:0000259" key="8">
    <source>
        <dbReference type="PROSITE" id="PS50887"/>
    </source>
</evidence>
<dbReference type="SMART" id="SM00448">
    <property type="entry name" value="REC"/>
    <property type="match status" value="1"/>
</dbReference>
<evidence type="ECO:0000256" key="1">
    <source>
        <dbReference type="ARBA" id="ARBA00022553"/>
    </source>
</evidence>
<dbReference type="Proteomes" id="UP000030170">
    <property type="component" value="Unassembled WGS sequence"/>
</dbReference>
<dbReference type="GO" id="GO:0006355">
    <property type="term" value="P:regulation of DNA-templated transcription"/>
    <property type="evidence" value="ECO:0007669"/>
    <property type="project" value="TreeGrafter"/>
</dbReference>
<dbReference type="RefSeq" id="WP_036536670.1">
    <property type="nucleotide sequence ID" value="NZ_JJML01000073.1"/>
</dbReference>
<evidence type="ECO:0000313" key="10">
    <source>
        <dbReference type="Proteomes" id="UP000030170"/>
    </source>
</evidence>
<dbReference type="GO" id="GO:0000976">
    <property type="term" value="F:transcription cis-regulatory region binding"/>
    <property type="evidence" value="ECO:0007669"/>
    <property type="project" value="TreeGrafter"/>
</dbReference>
<dbReference type="GO" id="GO:0000156">
    <property type="term" value="F:phosphorelay response regulator activity"/>
    <property type="evidence" value="ECO:0007669"/>
    <property type="project" value="TreeGrafter"/>
</dbReference>
<dbReference type="InterPro" id="IPR000160">
    <property type="entry name" value="GGDEF_dom"/>
</dbReference>
<dbReference type="Gene3D" id="3.40.50.2300">
    <property type="match status" value="1"/>
</dbReference>
<dbReference type="PROSITE" id="PS50887">
    <property type="entry name" value="GGDEF"/>
    <property type="match status" value="1"/>
</dbReference>
<dbReference type="SMART" id="SM00267">
    <property type="entry name" value="GGDEF"/>
    <property type="match status" value="1"/>
</dbReference>
<dbReference type="OrthoDB" id="453368at2"/>
<sequence length="334" mass="37057">MTLNTSKPARILVIDDSLTVRAVISDYLEDAGYVIETADTGEEAWAMICNNPPDLIISDWSMPGLSGIGLCRRIRADPALEHIYFLLLTAREEISDLILGLDTGADEFITKPINREELRARIRAGLRLRQLTQSLMEVNQQLHARNELLASLALIDPVTGVLNRRALETGLPGLLLQVGDHQAEVFHNSQYFLYYRYLSIWLIQLDQFDEQMVAYGTEVATQLVQIVARRLQSNCLPGSLLYYYGDATFACITPGLDSKRTSEFGEVLRQAIAANPIKLPSGAQVLVTVSLGGNIASPDGTLDQDILLKQAEQCLIQARIAGHNRTRLFEGKHP</sequence>
<keyword evidence="5" id="KW-0804">Transcription</keyword>
<dbReference type="InterPro" id="IPR011006">
    <property type="entry name" value="CheY-like_superfamily"/>
</dbReference>
<dbReference type="STRING" id="1497020.DO97_19435"/>
<dbReference type="SUPFAM" id="SSF52172">
    <property type="entry name" value="CheY-like"/>
    <property type="match status" value="1"/>
</dbReference>
<dbReference type="GO" id="GO:0032993">
    <property type="term" value="C:protein-DNA complex"/>
    <property type="evidence" value="ECO:0007669"/>
    <property type="project" value="TreeGrafter"/>
</dbReference>
<name>A0A098THL6_9CYAN</name>
<organism evidence="9 10">
    <name type="scientific">Neosynechococcus sphagnicola sy1</name>
    <dbReference type="NCBI Taxonomy" id="1497020"/>
    <lineage>
        <taxon>Bacteria</taxon>
        <taxon>Bacillati</taxon>
        <taxon>Cyanobacteriota</taxon>
        <taxon>Cyanophyceae</taxon>
        <taxon>Neosynechococcales</taxon>
        <taxon>Neosynechococcaceae</taxon>
        <taxon>Neosynechococcus</taxon>
    </lineage>
</organism>
<dbReference type="InterPro" id="IPR001789">
    <property type="entry name" value="Sig_transdc_resp-reg_receiver"/>
</dbReference>
<keyword evidence="1 6" id="KW-0597">Phosphoprotein</keyword>
<keyword evidence="3" id="KW-0805">Transcription regulation</keyword>
<evidence type="ECO:0000259" key="7">
    <source>
        <dbReference type="PROSITE" id="PS50110"/>
    </source>
</evidence>
<feature type="modified residue" description="4-aspartylphosphate" evidence="6">
    <location>
        <position position="59"/>
    </location>
</feature>
<dbReference type="Pfam" id="PF00072">
    <property type="entry name" value="Response_reg"/>
    <property type="match status" value="1"/>
</dbReference>